<reference evidence="2" key="1">
    <citation type="journal article" date="2023" name="Nat. Plants">
        <title>Single-cell RNA sequencing provides a high-resolution roadmap for understanding the multicellular compartmentation of specialized metabolism.</title>
        <authorList>
            <person name="Sun S."/>
            <person name="Shen X."/>
            <person name="Li Y."/>
            <person name="Li Y."/>
            <person name="Wang S."/>
            <person name="Li R."/>
            <person name="Zhang H."/>
            <person name="Shen G."/>
            <person name="Guo B."/>
            <person name="Wei J."/>
            <person name="Xu J."/>
            <person name="St-Pierre B."/>
            <person name="Chen S."/>
            <person name="Sun C."/>
        </authorList>
    </citation>
    <scope>NUCLEOTIDE SEQUENCE [LARGE SCALE GENOMIC DNA]</scope>
</reference>
<evidence type="ECO:0000313" key="2">
    <source>
        <dbReference type="Proteomes" id="UP001060085"/>
    </source>
</evidence>
<protein>
    <submittedName>
        <fullName evidence="1">Uncharacterized protein</fullName>
    </submittedName>
</protein>
<dbReference type="Proteomes" id="UP001060085">
    <property type="component" value="Linkage Group LG08"/>
</dbReference>
<evidence type="ECO:0000313" key="1">
    <source>
        <dbReference type="EMBL" id="KAI5649527.1"/>
    </source>
</evidence>
<gene>
    <name evidence="1" type="ORF">M9H77_35532</name>
</gene>
<organism evidence="1 2">
    <name type="scientific">Catharanthus roseus</name>
    <name type="common">Madagascar periwinkle</name>
    <name type="synonym">Vinca rosea</name>
    <dbReference type="NCBI Taxonomy" id="4058"/>
    <lineage>
        <taxon>Eukaryota</taxon>
        <taxon>Viridiplantae</taxon>
        <taxon>Streptophyta</taxon>
        <taxon>Embryophyta</taxon>
        <taxon>Tracheophyta</taxon>
        <taxon>Spermatophyta</taxon>
        <taxon>Magnoliopsida</taxon>
        <taxon>eudicotyledons</taxon>
        <taxon>Gunneridae</taxon>
        <taxon>Pentapetalae</taxon>
        <taxon>asterids</taxon>
        <taxon>lamiids</taxon>
        <taxon>Gentianales</taxon>
        <taxon>Apocynaceae</taxon>
        <taxon>Rauvolfioideae</taxon>
        <taxon>Vinceae</taxon>
        <taxon>Catharanthinae</taxon>
        <taxon>Catharanthus</taxon>
    </lineage>
</organism>
<dbReference type="EMBL" id="CM044708">
    <property type="protein sequence ID" value="KAI5649527.1"/>
    <property type="molecule type" value="Genomic_DNA"/>
</dbReference>
<name>A0ACB9ZRF4_CATRO</name>
<comment type="caution">
    <text evidence="1">The sequence shown here is derived from an EMBL/GenBank/DDBJ whole genome shotgun (WGS) entry which is preliminary data.</text>
</comment>
<accession>A0ACB9ZRF4</accession>
<keyword evidence="2" id="KW-1185">Reference proteome</keyword>
<sequence length="119" mass="13554">MGVEREGGEVERGRSTVWRVLAKQTEGRDMGLLSAEMYGKDERDGEQFSGSADMPEKEAVAAQQLSHTEQAIDFHRLEKDKQEILLVLLVFVIATTENKLSMWMVLRVARELSQPWEMS</sequence>
<proteinExistence type="predicted"/>